<feature type="active site" description="Nucleophile; for GTP cyclohydrolase activity" evidence="19">
    <location>
        <position position="332"/>
    </location>
</feature>
<evidence type="ECO:0000256" key="3">
    <source>
        <dbReference type="ARBA" id="ARBA00002284"/>
    </source>
</evidence>
<evidence type="ECO:0000256" key="17">
    <source>
        <dbReference type="ARBA" id="ARBA00043932"/>
    </source>
</evidence>
<evidence type="ECO:0000256" key="15">
    <source>
        <dbReference type="ARBA" id="ARBA00023239"/>
    </source>
</evidence>
<dbReference type="EC" id="3.5.4.25" evidence="19"/>
<dbReference type="Pfam" id="PF00926">
    <property type="entry name" value="DHBP_synthase"/>
    <property type="match status" value="1"/>
</dbReference>
<dbReference type="SUPFAM" id="SSF142695">
    <property type="entry name" value="RibA-like"/>
    <property type="match status" value="1"/>
</dbReference>
<evidence type="ECO:0000256" key="10">
    <source>
        <dbReference type="ARBA" id="ARBA00022801"/>
    </source>
</evidence>
<feature type="binding site" evidence="19">
    <location>
        <position position="32"/>
    </location>
    <ligand>
        <name>D-ribulose 5-phosphate</name>
        <dbReference type="ChEBI" id="CHEBI:58121"/>
    </ligand>
</feature>
<comment type="caution">
    <text evidence="21">The sequence shown here is derived from an EMBL/GenBank/DDBJ whole genome shotgun (WGS) entry which is preliminary data.</text>
</comment>
<dbReference type="HAMAP" id="MF_01283">
    <property type="entry name" value="RibBA"/>
    <property type="match status" value="1"/>
</dbReference>
<keyword evidence="9 19" id="KW-0547">Nucleotide-binding</keyword>
<dbReference type="PIRSF" id="PIRSF001259">
    <property type="entry name" value="RibA"/>
    <property type="match status" value="1"/>
</dbReference>
<dbReference type="Pfam" id="PF00925">
    <property type="entry name" value="GTP_cyclohydro2"/>
    <property type="match status" value="1"/>
</dbReference>
<dbReference type="EMBL" id="BONG01000057">
    <property type="protein sequence ID" value="GIF93167.1"/>
    <property type="molecule type" value="Genomic_DNA"/>
</dbReference>
<dbReference type="GO" id="GO:0030145">
    <property type="term" value="F:manganese ion binding"/>
    <property type="evidence" value="ECO:0007669"/>
    <property type="project" value="UniProtKB-UniRule"/>
</dbReference>
<comment type="pathway">
    <text evidence="5 19">Cofactor biosynthesis; riboflavin biosynthesis; 2-hydroxy-3-oxobutyl phosphate from D-ribulose 5-phosphate: step 1/1.</text>
</comment>
<keyword evidence="12 19" id="KW-0460">Magnesium</keyword>
<comment type="catalytic activity">
    <reaction evidence="18 19">
        <text>GTP + 4 H2O = 2,5-diamino-6-hydroxy-4-(5-phosphoribosylamino)-pyrimidine + formate + 2 phosphate + 3 H(+)</text>
        <dbReference type="Rhea" id="RHEA:23704"/>
        <dbReference type="ChEBI" id="CHEBI:15377"/>
        <dbReference type="ChEBI" id="CHEBI:15378"/>
        <dbReference type="ChEBI" id="CHEBI:15740"/>
        <dbReference type="ChEBI" id="CHEBI:37565"/>
        <dbReference type="ChEBI" id="CHEBI:43474"/>
        <dbReference type="ChEBI" id="CHEBI:58614"/>
        <dbReference type="EC" id="3.5.4.25"/>
    </reaction>
</comment>
<evidence type="ECO:0000259" key="20">
    <source>
        <dbReference type="Pfam" id="PF00925"/>
    </source>
</evidence>
<sequence>MGLNTIEDAIAAIKAGKPVIVVDDEDRENEGDLIFAAELATPELVAFTVRYTSGYICVAITEEEADRLELPPMYYTNQDRRGTAYCVTVDAREGVSTGISAADRARTLRLLGEAATKPTDLARPGHVVPLRAKTGGVLRRPGHTESGVDLAQLAGLHPAAAMCEMVNDDGTMMRLPDLQRFAEEHELVLISIADLIAYRRRTEQLVSRVVEARLPTEYGDFTAVGYHATHDNAEHVALVYGEVGDGQDVLVRVHSECLTGDVFGSVRCDCGPQLQAALRKVAEEGRGVVLYVRGHEGRGIGLLHKLQAYQLQDAGRDTVDANLDLGLPADARDYGTGAQILYDLGVRTMRLLTNNPAKRAGLDGYGLKVVGREALPIRPHPENLRYLRTKRDRMGHDLDLSELDDLEGLS</sequence>
<evidence type="ECO:0000256" key="19">
    <source>
        <dbReference type="HAMAP-Rule" id="MF_01283"/>
    </source>
</evidence>
<evidence type="ECO:0000313" key="22">
    <source>
        <dbReference type="Proteomes" id="UP000619293"/>
    </source>
</evidence>
<feature type="binding site" evidence="19">
    <location>
        <begin position="296"/>
        <end position="298"/>
    </location>
    <ligand>
        <name>GTP</name>
        <dbReference type="ChEBI" id="CHEBI:37565"/>
    </ligand>
</feature>
<dbReference type="PANTHER" id="PTHR21327:SF18">
    <property type="entry name" value="3,4-DIHYDROXY-2-BUTANONE 4-PHOSPHATE SYNTHASE"/>
    <property type="match status" value="1"/>
</dbReference>
<evidence type="ECO:0000256" key="14">
    <source>
        <dbReference type="ARBA" id="ARBA00023211"/>
    </source>
</evidence>
<dbReference type="FunFam" id="3.40.50.10990:FF:000001">
    <property type="entry name" value="Riboflavin biosynthesis protein RibBA"/>
    <property type="match status" value="1"/>
</dbReference>
<dbReference type="NCBIfam" id="TIGR00505">
    <property type="entry name" value="ribA"/>
    <property type="match status" value="1"/>
</dbReference>
<evidence type="ECO:0000256" key="5">
    <source>
        <dbReference type="ARBA" id="ARBA00004904"/>
    </source>
</evidence>
<comment type="similarity">
    <text evidence="6 19">In the N-terminal section; belongs to the DHBP synthase family.</text>
</comment>
<dbReference type="GO" id="GO:0000287">
    <property type="term" value="F:magnesium ion binding"/>
    <property type="evidence" value="ECO:0007669"/>
    <property type="project" value="UniProtKB-UniRule"/>
</dbReference>
<evidence type="ECO:0000256" key="8">
    <source>
        <dbReference type="ARBA" id="ARBA00022723"/>
    </source>
</evidence>
<dbReference type="InterPro" id="IPR036144">
    <property type="entry name" value="RibA-like_sf"/>
</dbReference>
<feature type="site" description="Essential for DHBP synthase activity" evidence="19">
    <location>
        <position position="126"/>
    </location>
</feature>
<protein>
    <recommendedName>
        <fullName evidence="19">Riboflavin biosynthesis protein RibBA</fullName>
    </recommendedName>
    <domain>
        <recommendedName>
            <fullName evidence="19">3,4-dihydroxy-2-butanone 4-phosphate synthase</fullName>
            <shortName evidence="19">DHBP synthase</shortName>
            <ecNumber evidence="19">4.1.99.12</ecNumber>
        </recommendedName>
    </domain>
    <domain>
        <recommendedName>
            <fullName evidence="19">GTP cyclohydrolase-2</fullName>
            <ecNumber evidence="19">3.5.4.25</ecNumber>
        </recommendedName>
        <alternativeName>
            <fullName evidence="19">GTP cyclohydrolase II</fullName>
        </alternativeName>
    </domain>
</protein>
<dbReference type="Proteomes" id="UP000619293">
    <property type="component" value="Unassembled WGS sequence"/>
</dbReference>
<keyword evidence="13 19" id="KW-0342">GTP-binding</keyword>
<feature type="binding site" evidence="19">
    <location>
        <position position="143"/>
    </location>
    <ligand>
        <name>Mg(2+)</name>
        <dbReference type="ChEBI" id="CHEBI:18420"/>
        <label>2</label>
    </ligand>
</feature>
<dbReference type="SUPFAM" id="SSF55821">
    <property type="entry name" value="YrdC/RibB"/>
    <property type="match status" value="1"/>
</dbReference>
<dbReference type="InterPro" id="IPR000422">
    <property type="entry name" value="DHBP_synthase_RibB"/>
</dbReference>
<keyword evidence="8 19" id="KW-0479">Metal-binding</keyword>
<dbReference type="GO" id="GO:0005525">
    <property type="term" value="F:GTP binding"/>
    <property type="evidence" value="ECO:0007669"/>
    <property type="project" value="UniProtKB-KW"/>
</dbReference>
<dbReference type="RefSeq" id="WP_191844172.1">
    <property type="nucleotide sequence ID" value="NZ_BAAALB010000046.1"/>
</dbReference>
<dbReference type="NCBIfam" id="NF006803">
    <property type="entry name" value="PRK09311.1"/>
    <property type="match status" value="1"/>
</dbReference>
<dbReference type="UniPathway" id="UPA00275">
    <property type="reaction ID" value="UER00399"/>
</dbReference>
<feature type="binding site" evidence="19">
    <location>
        <position position="318"/>
    </location>
    <ligand>
        <name>GTP</name>
        <dbReference type="ChEBI" id="CHEBI:37565"/>
    </ligand>
</feature>
<comment type="similarity">
    <text evidence="19">In the C-terminal section; belongs to the GTP cyclohydrolase II family.</text>
</comment>
<comment type="function">
    <text evidence="17 19">Catalyzes the conversion of GTP to 2,5-diamino-6-ribosylamino-4(3H)-pyrimidinone 5'-phosphate (DARP), formate and pyrophosphate.</text>
</comment>
<comment type="cofactor">
    <cofactor evidence="19">
        <name>Mg(2+)</name>
        <dbReference type="ChEBI" id="CHEBI:18420"/>
    </cofactor>
    <cofactor evidence="19">
        <name>Mn(2+)</name>
        <dbReference type="ChEBI" id="CHEBI:29035"/>
    </cofactor>
    <text evidence="19">Binds 2 divalent metal cations per subunit. Magnesium or manganese.</text>
</comment>
<keyword evidence="10 19" id="KW-0378">Hydrolase</keyword>
<feature type="binding site" evidence="19">
    <location>
        <position position="28"/>
    </location>
    <ligand>
        <name>Mg(2+)</name>
        <dbReference type="ChEBI" id="CHEBI:18420"/>
        <label>2</label>
    </ligand>
</feature>
<feature type="binding site" evidence="19">
    <location>
        <position position="273"/>
    </location>
    <ligand>
        <name>GTP</name>
        <dbReference type="ChEBI" id="CHEBI:37565"/>
    </ligand>
</feature>
<feature type="site" description="Essential for DHBP synthase activity" evidence="19">
    <location>
        <position position="164"/>
    </location>
</feature>
<dbReference type="GO" id="GO:0005829">
    <property type="term" value="C:cytosol"/>
    <property type="evidence" value="ECO:0007669"/>
    <property type="project" value="TreeGrafter"/>
</dbReference>
<dbReference type="GO" id="GO:0009231">
    <property type="term" value="P:riboflavin biosynthetic process"/>
    <property type="evidence" value="ECO:0007669"/>
    <property type="project" value="UniProtKB-UniRule"/>
</dbReference>
<feature type="binding site" evidence="19">
    <location>
        <position position="353"/>
    </location>
    <ligand>
        <name>GTP</name>
        <dbReference type="ChEBI" id="CHEBI:37565"/>
    </ligand>
</feature>
<accession>A0A8J3JXX3</accession>
<feature type="binding site" evidence="19">
    <location>
        <position position="257"/>
    </location>
    <ligand>
        <name>Zn(2+)</name>
        <dbReference type="ChEBI" id="CHEBI:29105"/>
        <note>catalytic</note>
    </ligand>
</feature>
<evidence type="ECO:0000256" key="12">
    <source>
        <dbReference type="ARBA" id="ARBA00022842"/>
    </source>
</evidence>
<dbReference type="NCBIfam" id="NF001591">
    <property type="entry name" value="PRK00393.1"/>
    <property type="match status" value="1"/>
</dbReference>
<dbReference type="AlphaFoldDB" id="A0A8J3JXX3"/>
<evidence type="ECO:0000256" key="16">
    <source>
        <dbReference type="ARBA" id="ARBA00023268"/>
    </source>
</evidence>
<gene>
    <name evidence="21" type="primary">ribA_3</name>
    <name evidence="19" type="synonym">ribBA</name>
    <name evidence="21" type="ORF">Cch02nite_66110</name>
</gene>
<dbReference type="CDD" id="cd00641">
    <property type="entry name" value="GTP_cyclohydro2"/>
    <property type="match status" value="1"/>
</dbReference>
<feature type="binding site" evidence="19">
    <location>
        <position position="28"/>
    </location>
    <ligand>
        <name>Mg(2+)</name>
        <dbReference type="ChEBI" id="CHEBI:18420"/>
        <label>1</label>
    </ligand>
</feature>
<organism evidence="21 22">
    <name type="scientific">Catellatospora chokoriensis</name>
    <dbReference type="NCBI Taxonomy" id="310353"/>
    <lineage>
        <taxon>Bacteria</taxon>
        <taxon>Bacillati</taxon>
        <taxon>Actinomycetota</taxon>
        <taxon>Actinomycetes</taxon>
        <taxon>Micromonosporales</taxon>
        <taxon>Micromonosporaceae</taxon>
        <taxon>Catellatospora</taxon>
    </lineage>
</organism>
<dbReference type="Gene3D" id="3.90.870.10">
    <property type="entry name" value="DHBP synthase"/>
    <property type="match status" value="1"/>
</dbReference>
<feature type="domain" description="GTP cyclohydrolase II" evidence="20">
    <location>
        <begin position="208"/>
        <end position="372"/>
    </location>
</feature>
<dbReference type="GO" id="GO:0003935">
    <property type="term" value="F:GTP cyclohydrolase II activity"/>
    <property type="evidence" value="ECO:0007669"/>
    <property type="project" value="UniProtKB-UniRule"/>
</dbReference>
<comment type="function">
    <text evidence="3 19">Catalyzes the conversion of D-ribulose 5-phosphate to formate and 3,4-dihydroxy-2-butanone 4-phosphate.</text>
</comment>
<keyword evidence="22" id="KW-1185">Reference proteome</keyword>
<feature type="region of interest" description="DHBP synthase" evidence="19">
    <location>
        <begin position="1"/>
        <end position="201"/>
    </location>
</feature>
<dbReference type="EC" id="4.1.99.12" evidence="19"/>
<dbReference type="HAMAP" id="MF_00180">
    <property type="entry name" value="RibB"/>
    <property type="match status" value="1"/>
</dbReference>
<evidence type="ECO:0000256" key="4">
    <source>
        <dbReference type="ARBA" id="ARBA00004853"/>
    </source>
</evidence>
<dbReference type="HAMAP" id="MF_00179">
    <property type="entry name" value="RibA"/>
    <property type="match status" value="1"/>
</dbReference>
<evidence type="ECO:0000256" key="1">
    <source>
        <dbReference type="ARBA" id="ARBA00000141"/>
    </source>
</evidence>
<evidence type="ECO:0000313" key="21">
    <source>
        <dbReference type="EMBL" id="GIF93167.1"/>
    </source>
</evidence>
<name>A0A8J3JXX3_9ACTN</name>
<feature type="region of interest" description="GTP cyclohydrolase II" evidence="19">
    <location>
        <begin position="202"/>
        <end position="410"/>
    </location>
</feature>
<feature type="binding site" evidence="19">
    <location>
        <position position="164"/>
    </location>
    <ligand>
        <name>D-ribulose 5-phosphate</name>
        <dbReference type="ChEBI" id="CHEBI:58121"/>
    </ligand>
</feature>
<evidence type="ECO:0000256" key="6">
    <source>
        <dbReference type="ARBA" id="ARBA00005520"/>
    </source>
</evidence>
<feature type="binding site" evidence="19">
    <location>
        <position position="358"/>
    </location>
    <ligand>
        <name>GTP</name>
        <dbReference type="ChEBI" id="CHEBI:37565"/>
    </ligand>
</feature>
<feature type="binding site" evidence="19">
    <location>
        <begin position="252"/>
        <end position="256"/>
    </location>
    <ligand>
        <name>GTP</name>
        <dbReference type="ChEBI" id="CHEBI:37565"/>
    </ligand>
</feature>
<comment type="cofactor">
    <cofactor evidence="19">
        <name>Zn(2+)</name>
        <dbReference type="ChEBI" id="CHEBI:29105"/>
    </cofactor>
    <text evidence="19">Binds 1 zinc ion per subunit.</text>
</comment>
<keyword evidence="11 19" id="KW-0862">Zinc</keyword>
<dbReference type="GO" id="GO:0008686">
    <property type="term" value="F:3,4-dihydroxy-2-butanone-4-phosphate synthase activity"/>
    <property type="evidence" value="ECO:0007669"/>
    <property type="project" value="UniProtKB-UniRule"/>
</dbReference>
<evidence type="ECO:0000256" key="13">
    <source>
        <dbReference type="ARBA" id="ARBA00023134"/>
    </source>
</evidence>
<feature type="active site" description="Proton acceptor; for GTP cyclohydrolase activity" evidence="19">
    <location>
        <position position="330"/>
    </location>
</feature>
<comment type="catalytic activity">
    <reaction evidence="1 19">
        <text>D-ribulose 5-phosphate = (2S)-2-hydroxy-3-oxobutyl phosphate + formate + H(+)</text>
        <dbReference type="Rhea" id="RHEA:18457"/>
        <dbReference type="ChEBI" id="CHEBI:15378"/>
        <dbReference type="ChEBI" id="CHEBI:15740"/>
        <dbReference type="ChEBI" id="CHEBI:58121"/>
        <dbReference type="ChEBI" id="CHEBI:58830"/>
        <dbReference type="EC" id="4.1.99.12"/>
    </reaction>
</comment>
<reference evidence="21 22" key="1">
    <citation type="submission" date="2021-01" db="EMBL/GenBank/DDBJ databases">
        <title>Whole genome shotgun sequence of Catellatospora chokoriensis NBRC 107358.</title>
        <authorList>
            <person name="Komaki H."/>
            <person name="Tamura T."/>
        </authorList>
    </citation>
    <scope>NUCLEOTIDE SEQUENCE [LARGE SCALE GENOMIC DNA]</scope>
    <source>
        <strain evidence="21 22">NBRC 107358</strain>
    </source>
</reference>
<dbReference type="GO" id="GO:0008270">
    <property type="term" value="F:zinc ion binding"/>
    <property type="evidence" value="ECO:0007669"/>
    <property type="project" value="UniProtKB-UniRule"/>
</dbReference>
<dbReference type="NCBIfam" id="TIGR00506">
    <property type="entry name" value="ribB"/>
    <property type="match status" value="1"/>
</dbReference>
<feature type="binding site" evidence="19">
    <location>
        <position position="270"/>
    </location>
    <ligand>
        <name>Zn(2+)</name>
        <dbReference type="ChEBI" id="CHEBI:29105"/>
        <note>catalytic</note>
    </ligand>
</feature>
<evidence type="ECO:0000256" key="9">
    <source>
        <dbReference type="ARBA" id="ARBA00022741"/>
    </source>
</evidence>
<proteinExistence type="inferred from homology"/>
<keyword evidence="15 19" id="KW-0456">Lyase</keyword>
<comment type="pathway">
    <text evidence="4 19">Cofactor biosynthesis; riboflavin biosynthesis; 5-amino-6-(D-ribitylamino)uracil from GTP: step 1/4.</text>
</comment>
<keyword evidence="14 19" id="KW-0464">Manganese</keyword>
<dbReference type="PANTHER" id="PTHR21327">
    <property type="entry name" value="GTP CYCLOHYDROLASE II-RELATED"/>
    <property type="match status" value="1"/>
</dbReference>
<feature type="binding site" evidence="19">
    <location>
        <position position="268"/>
    </location>
    <ligand>
        <name>Zn(2+)</name>
        <dbReference type="ChEBI" id="CHEBI:29105"/>
        <note>catalytic</note>
    </ligand>
</feature>
<dbReference type="InterPro" id="IPR016299">
    <property type="entry name" value="Riboflavin_synth_RibBA"/>
</dbReference>
<keyword evidence="7 19" id="KW-0686">Riboflavin biosynthesis</keyword>
<evidence type="ECO:0000256" key="18">
    <source>
        <dbReference type="ARBA" id="ARBA00049295"/>
    </source>
</evidence>
<dbReference type="FunFam" id="3.90.870.10:FF:000001">
    <property type="entry name" value="Riboflavin biosynthesis protein RibBA"/>
    <property type="match status" value="1"/>
</dbReference>
<keyword evidence="16 19" id="KW-0511">Multifunctional enzyme</keyword>
<feature type="binding site" evidence="19">
    <location>
        <begin position="140"/>
        <end position="144"/>
    </location>
    <ligand>
        <name>D-ribulose 5-phosphate</name>
        <dbReference type="ChEBI" id="CHEBI:58121"/>
    </ligand>
</feature>
<comment type="cofactor">
    <cofactor evidence="2">
        <name>Mn(2+)</name>
        <dbReference type="ChEBI" id="CHEBI:29035"/>
    </cofactor>
</comment>
<evidence type="ECO:0000256" key="11">
    <source>
        <dbReference type="ARBA" id="ARBA00022833"/>
    </source>
</evidence>
<dbReference type="InterPro" id="IPR000926">
    <property type="entry name" value="RibA"/>
</dbReference>
<dbReference type="InterPro" id="IPR017945">
    <property type="entry name" value="DHBP_synth_RibB-like_a/b_dom"/>
</dbReference>
<feature type="binding site" evidence="19">
    <location>
        <begin position="27"/>
        <end position="28"/>
    </location>
    <ligand>
        <name>D-ribulose 5-phosphate</name>
        <dbReference type="ChEBI" id="CHEBI:58121"/>
    </ligand>
</feature>
<dbReference type="InterPro" id="IPR032677">
    <property type="entry name" value="GTP_cyclohydro_II"/>
</dbReference>
<evidence type="ECO:0000256" key="2">
    <source>
        <dbReference type="ARBA" id="ARBA00001936"/>
    </source>
</evidence>
<dbReference type="Gene3D" id="3.40.50.10990">
    <property type="entry name" value="GTP cyclohydrolase II"/>
    <property type="match status" value="1"/>
</dbReference>
<evidence type="ECO:0000256" key="7">
    <source>
        <dbReference type="ARBA" id="ARBA00022619"/>
    </source>
</evidence>